<dbReference type="Pfam" id="PF01569">
    <property type="entry name" value="PAP2"/>
    <property type="match status" value="1"/>
</dbReference>
<evidence type="ECO:0000256" key="1">
    <source>
        <dbReference type="SAM" id="Phobius"/>
    </source>
</evidence>
<sequence>MNITPPIPTPPLAEPPRFPVSRAVLATLLALAAMAASVHWFDQALTLWIHAHVSESTNTAFEWVGELGDPDLYLAAALAAYVLSLMGLQRGWRCPLQAGFERVARVCTLLMATMAVGGIVTLLLKRLVSRARPEELLDDKFYGIGDFFAGEPFDSFPSSHTQSAFAVAAVIAIVAPRWRWPVYALATLVAVSRVVNRDHYLSDVAGGALIAILSAAVLAPRVLSSRYSWPLRAPWRWRQPAGKATPPAQP</sequence>
<feature type="transmembrane region" description="Helical" evidence="1">
    <location>
        <begin position="72"/>
        <end position="91"/>
    </location>
</feature>
<evidence type="ECO:0000313" key="4">
    <source>
        <dbReference type="Proteomes" id="UP000216354"/>
    </source>
</evidence>
<proteinExistence type="predicted"/>
<comment type="caution">
    <text evidence="3">The sequence shown here is derived from an EMBL/GenBank/DDBJ whole genome shotgun (WGS) entry which is preliminary data.</text>
</comment>
<accession>A0ABX4EZJ3</accession>
<dbReference type="SMART" id="SM00014">
    <property type="entry name" value="acidPPc"/>
    <property type="match status" value="1"/>
</dbReference>
<name>A0ABX4EZJ3_9BORD</name>
<evidence type="ECO:0000259" key="2">
    <source>
        <dbReference type="SMART" id="SM00014"/>
    </source>
</evidence>
<keyword evidence="1" id="KW-1133">Transmembrane helix</keyword>
<dbReference type="RefSeq" id="WP_094831337.1">
    <property type="nucleotide sequence ID" value="NZ_NEVR01000002.1"/>
</dbReference>
<dbReference type="Gene3D" id="1.20.144.10">
    <property type="entry name" value="Phosphatidic acid phosphatase type 2/haloperoxidase"/>
    <property type="match status" value="1"/>
</dbReference>
<dbReference type="SUPFAM" id="SSF48317">
    <property type="entry name" value="Acid phosphatase/Vanadium-dependent haloperoxidase"/>
    <property type="match status" value="1"/>
</dbReference>
<evidence type="ECO:0000313" key="3">
    <source>
        <dbReference type="EMBL" id="OZI65177.1"/>
    </source>
</evidence>
<feature type="domain" description="Phosphatidic acid phosphatase type 2/haloperoxidase" evidence="2">
    <location>
        <begin position="106"/>
        <end position="219"/>
    </location>
</feature>
<dbReference type="Proteomes" id="UP000216354">
    <property type="component" value="Unassembled WGS sequence"/>
</dbReference>
<protein>
    <submittedName>
        <fullName evidence="3">Acid phosphatase</fullName>
    </submittedName>
</protein>
<gene>
    <name evidence="3" type="ORF">CAL27_08970</name>
</gene>
<dbReference type="EMBL" id="NEVR01000002">
    <property type="protein sequence ID" value="OZI65177.1"/>
    <property type="molecule type" value="Genomic_DNA"/>
</dbReference>
<feature type="transmembrane region" description="Helical" evidence="1">
    <location>
        <begin position="103"/>
        <end position="124"/>
    </location>
</feature>
<reference evidence="3 4" key="1">
    <citation type="submission" date="2017-05" db="EMBL/GenBank/DDBJ databases">
        <title>Complete and WGS of Bordetella genogroups.</title>
        <authorList>
            <person name="Spilker T."/>
            <person name="Lipuma J."/>
        </authorList>
    </citation>
    <scope>NUCLEOTIDE SEQUENCE [LARGE SCALE GENOMIC DNA]</scope>
    <source>
        <strain evidence="3 4">AU9795</strain>
    </source>
</reference>
<dbReference type="PANTHER" id="PTHR14969:SF13">
    <property type="entry name" value="AT30094P"/>
    <property type="match status" value="1"/>
</dbReference>
<feature type="transmembrane region" description="Helical" evidence="1">
    <location>
        <begin position="20"/>
        <end position="41"/>
    </location>
</feature>
<dbReference type="InterPro" id="IPR036938">
    <property type="entry name" value="PAP2/HPO_sf"/>
</dbReference>
<dbReference type="PANTHER" id="PTHR14969">
    <property type="entry name" value="SPHINGOSINE-1-PHOSPHATE PHOSPHOHYDROLASE"/>
    <property type="match status" value="1"/>
</dbReference>
<dbReference type="InterPro" id="IPR000326">
    <property type="entry name" value="PAP2/HPO"/>
</dbReference>
<keyword evidence="4" id="KW-1185">Reference proteome</keyword>
<keyword evidence="1" id="KW-0812">Transmembrane</keyword>
<keyword evidence="1" id="KW-0472">Membrane</keyword>
<organism evidence="3 4">
    <name type="scientific">Bordetella genomosp. 1</name>
    <dbReference type="NCBI Taxonomy" id="1395607"/>
    <lineage>
        <taxon>Bacteria</taxon>
        <taxon>Pseudomonadati</taxon>
        <taxon>Pseudomonadota</taxon>
        <taxon>Betaproteobacteria</taxon>
        <taxon>Burkholderiales</taxon>
        <taxon>Alcaligenaceae</taxon>
        <taxon>Bordetella</taxon>
    </lineage>
</organism>